<keyword evidence="2" id="KW-0479">Metal-binding</keyword>
<accession>A0A1K0G3W9</accession>
<dbReference type="InterPro" id="IPR036291">
    <property type="entry name" value="NAD(P)-bd_dom_sf"/>
</dbReference>
<dbReference type="PANTHER" id="PTHR42940">
    <property type="entry name" value="ALCOHOL DEHYDROGENASE 1-RELATED"/>
    <property type="match status" value="1"/>
</dbReference>
<dbReference type="AlphaFoldDB" id="A0A1K0G3W9"/>
<evidence type="ECO:0000313" key="7">
    <source>
        <dbReference type="EMBL" id="SYW82746.1"/>
    </source>
</evidence>
<dbReference type="Pfam" id="PF00107">
    <property type="entry name" value="ADH_zinc_N"/>
    <property type="match status" value="1"/>
</dbReference>
<evidence type="ECO:0000256" key="2">
    <source>
        <dbReference type="ARBA" id="ARBA00022723"/>
    </source>
</evidence>
<evidence type="ECO:0000313" key="8">
    <source>
        <dbReference type="Proteomes" id="UP000179920"/>
    </source>
</evidence>
<keyword evidence="9" id="KW-1185">Reference proteome</keyword>
<dbReference type="Proteomes" id="UP000658997">
    <property type="component" value="Unassembled WGS sequence"/>
</dbReference>
<keyword evidence="3" id="KW-0862">Zinc</keyword>
<evidence type="ECO:0000259" key="5">
    <source>
        <dbReference type="Pfam" id="PF00107"/>
    </source>
</evidence>
<keyword evidence="4" id="KW-0560">Oxidoreductase</keyword>
<evidence type="ECO:0000256" key="4">
    <source>
        <dbReference type="ARBA" id="ARBA00023002"/>
    </source>
</evidence>
<dbReference type="Gene3D" id="3.90.180.10">
    <property type="entry name" value="Medium-chain alcohol dehydrogenases, catalytic domain"/>
    <property type="match status" value="1"/>
</dbReference>
<organism evidence="6 8">
    <name type="scientific">Ustilago bromivora</name>
    <dbReference type="NCBI Taxonomy" id="307758"/>
    <lineage>
        <taxon>Eukaryota</taxon>
        <taxon>Fungi</taxon>
        <taxon>Dikarya</taxon>
        <taxon>Basidiomycota</taxon>
        <taxon>Ustilaginomycotina</taxon>
        <taxon>Ustilaginomycetes</taxon>
        <taxon>Ustilaginales</taxon>
        <taxon>Ustilaginaceae</taxon>
        <taxon>Ustilago</taxon>
    </lineage>
</organism>
<dbReference type="EMBL" id="ULHB01000127">
    <property type="protein sequence ID" value="SYW82746.1"/>
    <property type="molecule type" value="Genomic_DNA"/>
</dbReference>
<dbReference type="Gene3D" id="3.40.50.720">
    <property type="entry name" value="NAD(P)-binding Rossmann-like Domain"/>
    <property type="match status" value="1"/>
</dbReference>
<evidence type="ECO:0000313" key="6">
    <source>
        <dbReference type="EMBL" id="SAM82110.1"/>
    </source>
</evidence>
<reference evidence="6" key="1">
    <citation type="submission" date="2016-04" db="EMBL/GenBank/DDBJ databases">
        <authorList>
            <person name="Evans L.H."/>
            <person name="Alamgir A."/>
            <person name="Owens N."/>
            <person name="Weber N.D."/>
            <person name="Virtaneva K."/>
            <person name="Barbian K."/>
            <person name="Babar A."/>
            <person name="Rosenke K."/>
        </authorList>
    </citation>
    <scope>NUCLEOTIDE SEQUENCE</scope>
    <source>
        <strain evidence="6">UB2112</strain>
    </source>
</reference>
<sequence>MCQSLPYPPDKTINSGEIDGYEDAAVGQLVKEQLDGNRADATIMATDVIPAYEFGLAITKNHGPFMVVGQPNVPIAMHYNHLIFRDITIKGSLLGDPKTTQEMCELVAKHKIEVKTIAYPLEDVEMMRADYAKPNDQGKMVIRVNADL</sequence>
<name>A0A1K0G3W9_9BASI</name>
<feature type="domain" description="Alcohol dehydrogenase-like C-terminal" evidence="5">
    <location>
        <begin position="25"/>
        <end position="108"/>
    </location>
</feature>
<evidence type="ECO:0000256" key="1">
    <source>
        <dbReference type="ARBA" id="ARBA00001947"/>
    </source>
</evidence>
<dbReference type="InterPro" id="IPR013149">
    <property type="entry name" value="ADH-like_C"/>
</dbReference>
<dbReference type="OrthoDB" id="1879366at2759"/>
<dbReference type="GO" id="GO:0046872">
    <property type="term" value="F:metal ion binding"/>
    <property type="evidence" value="ECO:0007669"/>
    <property type="project" value="UniProtKB-KW"/>
</dbReference>
<dbReference type="EMBL" id="LT558122">
    <property type="protein sequence ID" value="SAM82110.1"/>
    <property type="molecule type" value="Genomic_DNA"/>
</dbReference>
<protein>
    <submittedName>
        <fullName evidence="6">Related to Zn-dependent alcohol dehydrogenases</fullName>
    </submittedName>
</protein>
<gene>
    <name evidence="7" type="ORF">UBRO2_04868</name>
    <name evidence="6" type="ORF">UBRO_15776</name>
</gene>
<comment type="cofactor">
    <cofactor evidence="1">
        <name>Zn(2+)</name>
        <dbReference type="ChEBI" id="CHEBI:29105"/>
    </cofactor>
</comment>
<proteinExistence type="predicted"/>
<evidence type="ECO:0000256" key="3">
    <source>
        <dbReference type="ARBA" id="ARBA00022833"/>
    </source>
</evidence>
<evidence type="ECO:0000313" key="9">
    <source>
        <dbReference type="Proteomes" id="UP000658997"/>
    </source>
</evidence>
<dbReference type="Proteomes" id="UP000179920">
    <property type="component" value="Chromosome VI"/>
</dbReference>
<dbReference type="SUPFAM" id="SSF51735">
    <property type="entry name" value="NAD(P)-binding Rossmann-fold domains"/>
    <property type="match status" value="1"/>
</dbReference>
<dbReference type="GO" id="GO:0005737">
    <property type="term" value="C:cytoplasm"/>
    <property type="evidence" value="ECO:0007669"/>
    <property type="project" value="TreeGrafter"/>
</dbReference>
<dbReference type="GO" id="GO:0004022">
    <property type="term" value="F:alcohol dehydrogenase (NAD+) activity"/>
    <property type="evidence" value="ECO:0007669"/>
    <property type="project" value="TreeGrafter"/>
</dbReference>
<reference evidence="7" key="3">
    <citation type="submission" date="2018-08" db="EMBL/GenBank/DDBJ databases">
        <authorList>
            <person name="Guldener U."/>
        </authorList>
    </citation>
    <scope>NUCLEOTIDE SEQUENCE</scope>
    <source>
        <strain evidence="7">UB2</strain>
    </source>
</reference>
<reference evidence="8" key="2">
    <citation type="submission" date="2016-04" db="EMBL/GenBank/DDBJ databases">
        <authorList>
            <person name="Guldener U."/>
            <person name="Guldener U."/>
        </authorList>
    </citation>
    <scope>NUCLEOTIDE SEQUENCE [LARGE SCALE GENOMIC DNA]</scope>
    <source>
        <strain evidence="8">UB2112</strain>
    </source>
</reference>
<dbReference type="PANTHER" id="PTHR42940:SF8">
    <property type="entry name" value="VACUOLAR PROTEIN SORTING-ASSOCIATED PROTEIN 11"/>
    <property type="match status" value="1"/>
</dbReference>